<evidence type="ECO:0000313" key="3">
    <source>
        <dbReference type="Proteomes" id="UP001630127"/>
    </source>
</evidence>
<evidence type="ECO:0000256" key="1">
    <source>
        <dbReference type="SAM" id="Coils"/>
    </source>
</evidence>
<comment type="caution">
    <text evidence="2">The sequence shown here is derived from an EMBL/GenBank/DDBJ whole genome shotgun (WGS) entry which is preliminary data.</text>
</comment>
<protein>
    <submittedName>
        <fullName evidence="2">Uncharacterized protein</fullName>
    </submittedName>
</protein>
<name>A0ABD2Z3B3_9GENT</name>
<organism evidence="2 3">
    <name type="scientific">Cinchona calisaya</name>
    <dbReference type="NCBI Taxonomy" id="153742"/>
    <lineage>
        <taxon>Eukaryota</taxon>
        <taxon>Viridiplantae</taxon>
        <taxon>Streptophyta</taxon>
        <taxon>Embryophyta</taxon>
        <taxon>Tracheophyta</taxon>
        <taxon>Spermatophyta</taxon>
        <taxon>Magnoliopsida</taxon>
        <taxon>eudicotyledons</taxon>
        <taxon>Gunneridae</taxon>
        <taxon>Pentapetalae</taxon>
        <taxon>asterids</taxon>
        <taxon>lamiids</taxon>
        <taxon>Gentianales</taxon>
        <taxon>Rubiaceae</taxon>
        <taxon>Cinchonoideae</taxon>
        <taxon>Cinchoneae</taxon>
        <taxon>Cinchona</taxon>
    </lineage>
</organism>
<sequence>MFKHIVQVDDIYYHLKKAQEYRISQVLALEAKLKNSEEAKGKHFQAMSVAYKHNQENLQVIAKLRKENQELQASHKNEVNEIQASHKSKVKQLCLLHKEELKSMEKKSRDSAIL</sequence>
<dbReference type="Proteomes" id="UP001630127">
    <property type="component" value="Unassembled WGS sequence"/>
</dbReference>
<evidence type="ECO:0000313" key="2">
    <source>
        <dbReference type="EMBL" id="KAL3512835.1"/>
    </source>
</evidence>
<accession>A0ABD2Z3B3</accession>
<reference evidence="2 3" key="1">
    <citation type="submission" date="2024-11" db="EMBL/GenBank/DDBJ databases">
        <title>A near-complete genome assembly of Cinchona calisaya.</title>
        <authorList>
            <person name="Lian D.C."/>
            <person name="Zhao X.W."/>
            <person name="Wei L."/>
        </authorList>
    </citation>
    <scope>NUCLEOTIDE SEQUENCE [LARGE SCALE GENOMIC DNA]</scope>
    <source>
        <tissue evidence="2">Nenye</tissue>
    </source>
</reference>
<dbReference type="EMBL" id="JBJUIK010000011">
    <property type="protein sequence ID" value="KAL3512835.1"/>
    <property type="molecule type" value="Genomic_DNA"/>
</dbReference>
<proteinExistence type="predicted"/>
<keyword evidence="1" id="KW-0175">Coiled coil</keyword>
<feature type="coiled-coil region" evidence="1">
    <location>
        <begin position="54"/>
        <end position="81"/>
    </location>
</feature>
<dbReference type="AlphaFoldDB" id="A0ABD2Z3B3"/>
<keyword evidence="3" id="KW-1185">Reference proteome</keyword>
<gene>
    <name evidence="2" type="ORF">ACH5RR_025552</name>
</gene>